<dbReference type="AlphaFoldDB" id="A0A1H9DMV1"/>
<dbReference type="GO" id="GO:0052689">
    <property type="term" value="F:carboxylic ester hydrolase activity"/>
    <property type="evidence" value="ECO:0007669"/>
    <property type="project" value="TreeGrafter"/>
</dbReference>
<gene>
    <name evidence="3" type="ORF">SAMN05216362_10762</name>
</gene>
<evidence type="ECO:0000313" key="3">
    <source>
        <dbReference type="EMBL" id="SEQ14741.1"/>
    </source>
</evidence>
<dbReference type="Pfam" id="PF12146">
    <property type="entry name" value="Hydrolase_4"/>
    <property type="match status" value="1"/>
</dbReference>
<dbReference type="InterPro" id="IPR029058">
    <property type="entry name" value="AB_hydrolase_fold"/>
</dbReference>
<dbReference type="InterPro" id="IPR053145">
    <property type="entry name" value="AB_hydrolase_Est10"/>
</dbReference>
<dbReference type="RefSeq" id="WP_091773031.1">
    <property type="nucleotide sequence ID" value="NZ_CAESCL010000001.1"/>
</dbReference>
<name>A0A1H9DMV1_9BACI</name>
<sequence>MKKIYFLVLLLPLWLIACSDDDEGAPVEDQLVGTWNGAIEVEENPLNIIIEFNHEDEFKGNISIPIQNLNEYPLSKLQFDGEELSFELYLQEEEMTFEGELKNDESIEGTFTQRGEEYPFYLERGQLAGQTGERSEPEDFLTVDTEHGELKGELLTPEGDGPYPVALIIPGSGPTDRDGNSTPLPGKNNSLKMLAESLAENGIASVRYSKRGAAENQEAVIPESELRFEDFVQDAKSWLNLLHRDERFSQVSVIGHSQGSLVGMLAIQEAGADYFVSLAGAGKTIDEVMLDQLTDQLNEDYYNESEEILAQLKQGKTVEDVSSELHSLFAPEIQPFLISWMEYDPTEEIRELNVPILVVQGTHDIQIAEENATKLINSQLDAEELIIEDMNHVLKEEPEDSANKLQTYANPDLPLAEGLAEGIVEFLIGEEE</sequence>
<evidence type="ECO:0000313" key="4">
    <source>
        <dbReference type="Proteomes" id="UP000199427"/>
    </source>
</evidence>
<evidence type="ECO:0000259" key="2">
    <source>
        <dbReference type="Pfam" id="PF12146"/>
    </source>
</evidence>
<dbReference type="Gene3D" id="3.40.50.1820">
    <property type="entry name" value="alpha/beta hydrolase"/>
    <property type="match status" value="1"/>
</dbReference>
<feature type="chain" id="PRO_5038770305" description="Serine aminopeptidase S33 domain-containing protein" evidence="1">
    <location>
        <begin position="20"/>
        <end position="432"/>
    </location>
</feature>
<dbReference type="OrthoDB" id="9809549at2"/>
<feature type="domain" description="Serine aminopeptidase S33" evidence="2">
    <location>
        <begin position="192"/>
        <end position="274"/>
    </location>
</feature>
<evidence type="ECO:0000256" key="1">
    <source>
        <dbReference type="SAM" id="SignalP"/>
    </source>
</evidence>
<dbReference type="PANTHER" id="PTHR43265">
    <property type="entry name" value="ESTERASE ESTD"/>
    <property type="match status" value="1"/>
</dbReference>
<keyword evidence="4" id="KW-1185">Reference proteome</keyword>
<reference evidence="3 4" key="1">
    <citation type="submission" date="2016-10" db="EMBL/GenBank/DDBJ databases">
        <authorList>
            <person name="de Groot N.N."/>
        </authorList>
    </citation>
    <scope>NUCLEOTIDE SEQUENCE [LARGE SCALE GENOMIC DNA]</scope>
    <source>
        <strain evidence="3 4">DSM 21633</strain>
    </source>
</reference>
<dbReference type="PROSITE" id="PS51257">
    <property type="entry name" value="PROKAR_LIPOPROTEIN"/>
    <property type="match status" value="1"/>
</dbReference>
<protein>
    <recommendedName>
        <fullName evidence="2">Serine aminopeptidase S33 domain-containing protein</fullName>
    </recommendedName>
</protein>
<proteinExistence type="predicted"/>
<dbReference type="SUPFAM" id="SSF53474">
    <property type="entry name" value="alpha/beta-Hydrolases"/>
    <property type="match status" value="1"/>
</dbReference>
<accession>A0A1H9DMV1</accession>
<dbReference type="InterPro" id="IPR022742">
    <property type="entry name" value="Hydrolase_4"/>
</dbReference>
<organism evidence="3 4">
    <name type="scientific">Piscibacillus halophilus</name>
    <dbReference type="NCBI Taxonomy" id="571933"/>
    <lineage>
        <taxon>Bacteria</taxon>
        <taxon>Bacillati</taxon>
        <taxon>Bacillota</taxon>
        <taxon>Bacilli</taxon>
        <taxon>Bacillales</taxon>
        <taxon>Bacillaceae</taxon>
        <taxon>Piscibacillus</taxon>
    </lineage>
</organism>
<keyword evidence="1" id="KW-0732">Signal</keyword>
<dbReference type="STRING" id="571933.SAMN05216362_10762"/>
<dbReference type="EMBL" id="FOES01000007">
    <property type="protein sequence ID" value="SEQ14741.1"/>
    <property type="molecule type" value="Genomic_DNA"/>
</dbReference>
<feature type="signal peptide" evidence="1">
    <location>
        <begin position="1"/>
        <end position="19"/>
    </location>
</feature>
<dbReference type="Proteomes" id="UP000199427">
    <property type="component" value="Unassembled WGS sequence"/>
</dbReference>
<dbReference type="PANTHER" id="PTHR43265:SF1">
    <property type="entry name" value="ESTERASE ESTD"/>
    <property type="match status" value="1"/>
</dbReference>